<protein>
    <submittedName>
        <fullName evidence="1">Uncharacterized protein</fullName>
    </submittedName>
</protein>
<proteinExistence type="predicted"/>
<reference evidence="1" key="1">
    <citation type="submission" date="2020-05" db="EMBL/GenBank/DDBJ databases">
        <authorList>
            <person name="Chiriac C."/>
            <person name="Salcher M."/>
            <person name="Ghai R."/>
            <person name="Kavagutti S V."/>
        </authorList>
    </citation>
    <scope>NUCLEOTIDE SEQUENCE</scope>
</reference>
<gene>
    <name evidence="1" type="ORF">UFOVP218_43</name>
</gene>
<dbReference type="EMBL" id="LR798261">
    <property type="protein sequence ID" value="CAB5218645.1"/>
    <property type="molecule type" value="Genomic_DNA"/>
</dbReference>
<sequence length="158" mass="18308">MAKITKVSIYDMDGTIVDSTHRYRTIIDENGERIDLDFWRQNEYKAFDDSLLPLAEQYKADLNNENCYVIIATARILRNADNEFIKQILGEPDYIISRSENSNISGGKLKINGLAKFFNLITFKDAEFTFYEDNVQYLKAVCDRFNIRGVYVPSKQGH</sequence>
<organism evidence="1">
    <name type="scientific">uncultured Caudovirales phage</name>
    <dbReference type="NCBI Taxonomy" id="2100421"/>
    <lineage>
        <taxon>Viruses</taxon>
        <taxon>Duplodnaviria</taxon>
        <taxon>Heunggongvirae</taxon>
        <taxon>Uroviricota</taxon>
        <taxon>Caudoviricetes</taxon>
        <taxon>Peduoviridae</taxon>
        <taxon>Maltschvirus</taxon>
        <taxon>Maltschvirus maltsch</taxon>
    </lineage>
</organism>
<dbReference type="InterPro" id="IPR023214">
    <property type="entry name" value="HAD_sf"/>
</dbReference>
<evidence type="ECO:0000313" key="1">
    <source>
        <dbReference type="EMBL" id="CAB5218645.1"/>
    </source>
</evidence>
<dbReference type="Gene3D" id="3.40.50.1000">
    <property type="entry name" value="HAD superfamily/HAD-like"/>
    <property type="match status" value="1"/>
</dbReference>
<dbReference type="SUPFAM" id="SSF56784">
    <property type="entry name" value="HAD-like"/>
    <property type="match status" value="1"/>
</dbReference>
<accession>A0A6J7WPL1</accession>
<dbReference type="InterPro" id="IPR036412">
    <property type="entry name" value="HAD-like_sf"/>
</dbReference>
<name>A0A6J7WPL1_9CAUD</name>